<protein>
    <submittedName>
        <fullName evidence="2">GNAT family N-acetyltransferase</fullName>
    </submittedName>
</protein>
<dbReference type="InterPro" id="IPR016181">
    <property type="entry name" value="Acyl_CoA_acyltransferase"/>
</dbReference>
<name>A0ABY8BAT6_9BURK</name>
<dbReference type="PANTHER" id="PTHR43792">
    <property type="entry name" value="GNAT FAMILY, PUTATIVE (AFU_ORTHOLOGUE AFUA_3G00765)-RELATED-RELATED"/>
    <property type="match status" value="1"/>
</dbReference>
<dbReference type="Proteomes" id="UP001216510">
    <property type="component" value="Chromosome"/>
</dbReference>
<proteinExistence type="predicted"/>
<dbReference type="InterPro" id="IPR051531">
    <property type="entry name" value="N-acetyltransferase"/>
</dbReference>
<feature type="domain" description="N-acetyltransferase" evidence="1">
    <location>
        <begin position="9"/>
        <end position="172"/>
    </location>
</feature>
<evidence type="ECO:0000313" key="2">
    <source>
        <dbReference type="EMBL" id="WEF33030.1"/>
    </source>
</evidence>
<keyword evidence="3" id="KW-1185">Reference proteome</keyword>
<reference evidence="2 3" key="1">
    <citation type="submission" date="2023-02" db="EMBL/GenBank/DDBJ databases">
        <title>Gemone sequence of Telluria chitinolytica ACM 3522T.</title>
        <authorList>
            <person name="Frediansyah A."/>
            <person name="Miess H."/>
            <person name="Gross H."/>
        </authorList>
    </citation>
    <scope>NUCLEOTIDE SEQUENCE [LARGE SCALE GENOMIC DNA]</scope>
    <source>
        <strain evidence="2 3">ACM 3522</strain>
    </source>
</reference>
<sequence>MIVLETSRLVLRTLHTDDAPFYLELVNDPSWIEHIGDKGIRTLQEARANIETGAMQMQARLGYSLYVVQRRADEALLGLCGLIRRDTLPDTDIGYALRPAYWGQGYAYEAAAAVLAHARDTLRLPQLYGITSPQNGPSNAMLQKLGLEFVELTQLGEETRWTNVYRIGFGLGSVPARD</sequence>
<gene>
    <name evidence="2" type="ORF">PX653_27175</name>
</gene>
<dbReference type="SUPFAM" id="SSF55729">
    <property type="entry name" value="Acyl-CoA N-acyltransferases (Nat)"/>
    <property type="match status" value="1"/>
</dbReference>
<dbReference type="EMBL" id="CP119083">
    <property type="protein sequence ID" value="WEF33030.1"/>
    <property type="molecule type" value="Genomic_DNA"/>
</dbReference>
<evidence type="ECO:0000313" key="3">
    <source>
        <dbReference type="Proteomes" id="UP001216510"/>
    </source>
</evidence>
<accession>A0ABY8BAT6</accession>
<evidence type="ECO:0000259" key="1">
    <source>
        <dbReference type="PROSITE" id="PS51186"/>
    </source>
</evidence>
<dbReference type="PROSITE" id="PS51186">
    <property type="entry name" value="GNAT"/>
    <property type="match status" value="1"/>
</dbReference>
<dbReference type="InterPro" id="IPR000182">
    <property type="entry name" value="GNAT_dom"/>
</dbReference>
<dbReference type="PANTHER" id="PTHR43792:SF1">
    <property type="entry name" value="N-ACETYLTRANSFERASE DOMAIN-CONTAINING PROTEIN"/>
    <property type="match status" value="1"/>
</dbReference>
<dbReference type="Pfam" id="PF13302">
    <property type="entry name" value="Acetyltransf_3"/>
    <property type="match status" value="1"/>
</dbReference>
<organism evidence="2 3">
    <name type="scientific">Pseudoduganella chitinolytica</name>
    <dbReference type="NCBI Taxonomy" id="34070"/>
    <lineage>
        <taxon>Bacteria</taxon>
        <taxon>Pseudomonadati</taxon>
        <taxon>Pseudomonadota</taxon>
        <taxon>Betaproteobacteria</taxon>
        <taxon>Burkholderiales</taxon>
        <taxon>Oxalobacteraceae</taxon>
        <taxon>Telluria group</taxon>
        <taxon>Pseudoduganella</taxon>
    </lineage>
</organism>
<dbReference type="Gene3D" id="3.40.630.30">
    <property type="match status" value="1"/>
</dbReference>
<dbReference type="RefSeq" id="WP_277415745.1">
    <property type="nucleotide sequence ID" value="NZ_CP119083.1"/>
</dbReference>